<dbReference type="GO" id="GO:0009307">
    <property type="term" value="P:DNA restriction-modification system"/>
    <property type="evidence" value="ECO:0007669"/>
    <property type="project" value="UniProtKB-KW"/>
</dbReference>
<dbReference type="InterPro" id="IPR044946">
    <property type="entry name" value="Restrct_endonuc_typeI_TRD_sf"/>
</dbReference>
<gene>
    <name evidence="3" type="ORF">SDC9_51657</name>
</gene>
<sequence length="146" mass="16132">MARTSRKNVIQLSPESKIYCAAAYVRLSVSKPTGQNDSIEKQKSIQGNADIVNRMTYPKRYTTSSQKICEIGDIIMSVRAPVGMVARTSIGTALSAVSEERTKLDDTHKALWQMFDGISKNETSVNLGNNAIETNIHRLIGKKFPV</sequence>
<reference evidence="3" key="1">
    <citation type="submission" date="2019-08" db="EMBL/GenBank/DDBJ databases">
        <authorList>
            <person name="Kucharzyk K."/>
            <person name="Murdoch R.W."/>
            <person name="Higgins S."/>
            <person name="Loffler F."/>
        </authorList>
    </citation>
    <scope>NUCLEOTIDE SEQUENCE</scope>
</reference>
<proteinExistence type="predicted"/>
<evidence type="ECO:0000313" key="3">
    <source>
        <dbReference type="EMBL" id="MPM05368.1"/>
    </source>
</evidence>
<comment type="caution">
    <text evidence="3">The sequence shown here is derived from an EMBL/GenBank/DDBJ whole genome shotgun (WGS) entry which is preliminary data.</text>
</comment>
<keyword evidence="1" id="KW-0680">Restriction system</keyword>
<dbReference type="Gene3D" id="3.90.220.20">
    <property type="entry name" value="DNA methylase specificity domains"/>
    <property type="match status" value="1"/>
</dbReference>
<dbReference type="GO" id="GO:0003677">
    <property type="term" value="F:DNA binding"/>
    <property type="evidence" value="ECO:0007669"/>
    <property type="project" value="UniProtKB-KW"/>
</dbReference>
<dbReference type="AlphaFoldDB" id="A0A644WPG7"/>
<accession>A0A644WPG7</accession>
<evidence type="ECO:0000256" key="1">
    <source>
        <dbReference type="ARBA" id="ARBA00022747"/>
    </source>
</evidence>
<dbReference type="EMBL" id="VSSQ01001125">
    <property type="protein sequence ID" value="MPM05368.1"/>
    <property type="molecule type" value="Genomic_DNA"/>
</dbReference>
<protein>
    <submittedName>
        <fullName evidence="3">Uncharacterized protein</fullName>
    </submittedName>
</protein>
<organism evidence="3">
    <name type="scientific">bioreactor metagenome</name>
    <dbReference type="NCBI Taxonomy" id="1076179"/>
    <lineage>
        <taxon>unclassified sequences</taxon>
        <taxon>metagenomes</taxon>
        <taxon>ecological metagenomes</taxon>
    </lineage>
</organism>
<keyword evidence="2" id="KW-0238">DNA-binding</keyword>
<name>A0A644WPG7_9ZZZZ</name>
<evidence type="ECO:0000256" key="2">
    <source>
        <dbReference type="ARBA" id="ARBA00023125"/>
    </source>
</evidence>